<dbReference type="GO" id="GO:0016020">
    <property type="term" value="C:membrane"/>
    <property type="evidence" value="ECO:0007669"/>
    <property type="project" value="InterPro"/>
</dbReference>
<evidence type="ECO:0000259" key="9">
    <source>
        <dbReference type="PROSITE" id="PS50929"/>
    </source>
</evidence>
<feature type="transmembrane region" description="Helical" evidence="8">
    <location>
        <begin position="385"/>
        <end position="403"/>
    </location>
</feature>
<feature type="compositionally biased region" description="Basic and acidic residues" evidence="7">
    <location>
        <begin position="344"/>
        <end position="357"/>
    </location>
</feature>
<keyword evidence="3" id="KW-0547">Nucleotide-binding</keyword>
<evidence type="ECO:0000313" key="11">
    <source>
        <dbReference type="Proteomes" id="UP000001194"/>
    </source>
</evidence>
<dbReference type="KEGG" id="lbc:LACBIDRAFT_331837"/>
<gene>
    <name evidence="10" type="ORF">LACBIDRAFT_331837</name>
</gene>
<reference evidence="10 11" key="1">
    <citation type="journal article" date="2008" name="Nature">
        <title>The genome of Laccaria bicolor provides insights into mycorrhizal symbiosis.</title>
        <authorList>
            <person name="Martin F."/>
            <person name="Aerts A."/>
            <person name="Ahren D."/>
            <person name="Brun A."/>
            <person name="Danchin E.G.J."/>
            <person name="Duchaussoy F."/>
            <person name="Gibon J."/>
            <person name="Kohler A."/>
            <person name="Lindquist E."/>
            <person name="Pereda V."/>
            <person name="Salamov A."/>
            <person name="Shapiro H.J."/>
            <person name="Wuyts J."/>
            <person name="Blaudez D."/>
            <person name="Buee M."/>
            <person name="Brokstein P."/>
            <person name="Canbaeck B."/>
            <person name="Cohen D."/>
            <person name="Courty P.E."/>
            <person name="Coutinho P.M."/>
            <person name="Delaruelle C."/>
            <person name="Detter J.C."/>
            <person name="Deveau A."/>
            <person name="DiFazio S."/>
            <person name="Duplessis S."/>
            <person name="Fraissinet-Tachet L."/>
            <person name="Lucic E."/>
            <person name="Frey-Klett P."/>
            <person name="Fourrey C."/>
            <person name="Feussner I."/>
            <person name="Gay G."/>
            <person name="Grimwood J."/>
            <person name="Hoegger P.J."/>
            <person name="Jain P."/>
            <person name="Kilaru S."/>
            <person name="Labbe J."/>
            <person name="Lin Y.C."/>
            <person name="Legue V."/>
            <person name="Le Tacon F."/>
            <person name="Marmeisse R."/>
            <person name="Melayah D."/>
            <person name="Montanini B."/>
            <person name="Muratet M."/>
            <person name="Nehls U."/>
            <person name="Niculita-Hirzel H."/>
            <person name="Oudot-Le Secq M.P."/>
            <person name="Peter M."/>
            <person name="Quesneville H."/>
            <person name="Rajashekar B."/>
            <person name="Reich M."/>
            <person name="Rouhier N."/>
            <person name="Schmutz J."/>
            <person name="Yin T."/>
            <person name="Chalot M."/>
            <person name="Henrissat B."/>
            <person name="Kuees U."/>
            <person name="Lucas S."/>
            <person name="Van de Peer Y."/>
            <person name="Podila G.K."/>
            <person name="Polle A."/>
            <person name="Pukkila P.J."/>
            <person name="Richardson P.M."/>
            <person name="Rouze P."/>
            <person name="Sanders I.R."/>
            <person name="Stajich J.E."/>
            <person name="Tunlid A."/>
            <person name="Tuskan G."/>
            <person name="Grigoriev I.V."/>
        </authorList>
    </citation>
    <scope>NUCLEOTIDE SEQUENCE [LARGE SCALE GENOMIC DNA]</scope>
    <source>
        <strain evidence="11">S238N-H82 / ATCC MYA-4686</strain>
    </source>
</reference>
<proteinExistence type="predicted"/>
<dbReference type="Proteomes" id="UP000001194">
    <property type="component" value="Unassembled WGS sequence"/>
</dbReference>
<dbReference type="GO" id="GO:0140359">
    <property type="term" value="F:ABC-type transporter activity"/>
    <property type="evidence" value="ECO:0007669"/>
    <property type="project" value="InterPro"/>
</dbReference>
<evidence type="ECO:0000313" key="10">
    <source>
        <dbReference type="EMBL" id="EDR03156.1"/>
    </source>
</evidence>
<evidence type="ECO:0000256" key="5">
    <source>
        <dbReference type="ARBA" id="ARBA00022989"/>
    </source>
</evidence>
<feature type="transmembrane region" description="Helical" evidence="8">
    <location>
        <begin position="112"/>
        <end position="131"/>
    </location>
</feature>
<dbReference type="RefSeq" id="XP_001886297.1">
    <property type="nucleotide sequence ID" value="XM_001886262.1"/>
</dbReference>
<keyword evidence="6 8" id="KW-0472">Membrane</keyword>
<evidence type="ECO:0000256" key="6">
    <source>
        <dbReference type="ARBA" id="ARBA00023136"/>
    </source>
</evidence>
<feature type="transmembrane region" description="Helical" evidence="8">
    <location>
        <begin position="409"/>
        <end position="427"/>
    </location>
</feature>
<dbReference type="PANTHER" id="PTHR24223:SF415">
    <property type="entry name" value="FI20190P1"/>
    <property type="match status" value="1"/>
</dbReference>
<dbReference type="Gene3D" id="1.20.1560.10">
    <property type="entry name" value="ABC transporter type 1, transmembrane domain"/>
    <property type="match status" value="1"/>
</dbReference>
<evidence type="ECO:0000256" key="4">
    <source>
        <dbReference type="ARBA" id="ARBA00022840"/>
    </source>
</evidence>
<dbReference type="SUPFAM" id="SSF90123">
    <property type="entry name" value="ABC transporter transmembrane region"/>
    <property type="match status" value="1"/>
</dbReference>
<evidence type="ECO:0000256" key="7">
    <source>
        <dbReference type="SAM" id="MobiDB-lite"/>
    </source>
</evidence>
<dbReference type="InterPro" id="IPR011527">
    <property type="entry name" value="ABC1_TM_dom"/>
</dbReference>
<dbReference type="Pfam" id="PF00664">
    <property type="entry name" value="ABC_membrane"/>
    <property type="match status" value="1"/>
</dbReference>
<dbReference type="InterPro" id="IPR050173">
    <property type="entry name" value="ABC_transporter_C-like"/>
</dbReference>
<dbReference type="InParanoid" id="B0DQQ5"/>
<evidence type="ECO:0000256" key="3">
    <source>
        <dbReference type="ARBA" id="ARBA00022741"/>
    </source>
</evidence>
<keyword evidence="2 8" id="KW-0812">Transmembrane</keyword>
<keyword evidence="4" id="KW-0067">ATP-binding</keyword>
<keyword evidence="5 8" id="KW-1133">Transmembrane helix</keyword>
<dbReference type="STRING" id="486041.B0DQQ5"/>
<dbReference type="CDD" id="cd18596">
    <property type="entry name" value="ABC_6TM_VMR1_D1_like"/>
    <property type="match status" value="1"/>
</dbReference>
<dbReference type="PANTHER" id="PTHR24223">
    <property type="entry name" value="ATP-BINDING CASSETTE SUB-FAMILY C"/>
    <property type="match status" value="1"/>
</dbReference>
<accession>B0DQQ5</accession>
<protein>
    <submittedName>
        <fullName evidence="10">Multidrug resistance-associated ABC transporter</fullName>
    </submittedName>
</protein>
<organism evidence="11">
    <name type="scientific">Laccaria bicolor (strain S238N-H82 / ATCC MYA-4686)</name>
    <name type="common">Bicoloured deceiver</name>
    <name type="synonym">Laccaria laccata var. bicolor</name>
    <dbReference type="NCBI Taxonomy" id="486041"/>
    <lineage>
        <taxon>Eukaryota</taxon>
        <taxon>Fungi</taxon>
        <taxon>Dikarya</taxon>
        <taxon>Basidiomycota</taxon>
        <taxon>Agaricomycotina</taxon>
        <taxon>Agaricomycetes</taxon>
        <taxon>Agaricomycetidae</taxon>
        <taxon>Agaricales</taxon>
        <taxon>Agaricineae</taxon>
        <taxon>Hydnangiaceae</taxon>
        <taxon>Laccaria</taxon>
    </lineage>
</organism>
<dbReference type="PROSITE" id="PS50929">
    <property type="entry name" value="ABC_TM1F"/>
    <property type="match status" value="1"/>
</dbReference>
<dbReference type="OrthoDB" id="6500128at2759"/>
<name>B0DQQ5_LACBS</name>
<evidence type="ECO:0000256" key="1">
    <source>
        <dbReference type="ARBA" id="ARBA00022448"/>
    </source>
</evidence>
<dbReference type="GeneID" id="6081939"/>
<keyword evidence="11" id="KW-1185">Reference proteome</keyword>
<evidence type="ECO:0000256" key="2">
    <source>
        <dbReference type="ARBA" id="ARBA00022692"/>
    </source>
</evidence>
<dbReference type="InterPro" id="IPR036640">
    <property type="entry name" value="ABC1_TM_sf"/>
</dbReference>
<feature type="domain" description="ABC transmembrane type-1" evidence="9">
    <location>
        <begin position="239"/>
        <end position="492"/>
    </location>
</feature>
<feature type="transmembrane region" description="Helical" evidence="8">
    <location>
        <begin position="20"/>
        <end position="38"/>
    </location>
</feature>
<keyword evidence="1" id="KW-0813">Transport</keyword>
<sequence>MRLCDDYGPFDFRNACVRETWGALLPFSFLLALCLFSIPLPSALRKVHAAPFQEYITLHEAEALDVEAEEKYGELESVPLWRTLVCVFVGITETFCWIAHGSFSLYKDPQNGVLPVLIALVWLYTVIRPIARPTAMISSPSTSSSSALPFSKLAVIGLLTNIRQGRSVTPEDYTSLWGWVTFFWVKPLVDLGRDNTLNESDVWNLSPTMQSRPIFVKFSAIAQSTLLRRLWKANSLDLILDFCLTFVSVVFNYAGPFFLKLILDAIDLEHPTPESQTRAYIYAFLAFTCTLLKAQADVQHLWSELMAAIYDKALKRKDFSGVVSKEEKTTTEGNVKRKRKTKAEKKQEKEKAAKADDPKAGADVGKIVNLMAGDANRISQTVSGFYFLYGAPFEIFIAGVFLYQLLRWSAFAGFIVLLAGWPLNSFIAKRSIRIQKGVLAARDKRMGVLNELIGAVKFIKFFAWEERWIGRALDAREVEMQWMIKAMTSRRFNCLDNNDDDRRRFSTYRFDAPFRTSCFIPTWMSTLTNGGNGNGILFQNSYNPKASTKSAPDLYQLNDNTLQTSSATSVLKAGDRRWACKRRWTGRFVSGIGDVSGGNEKGVMHERDWRRERGEWEWILFHFVASQLPFIPIEVTCRERSGEMPGQHGQTVGCQEDSAQRMELKIIARSKTHQEPSELPEHRFHPKLKKLGTHQEPFSPASATRTANEDLPISIRVSRHARYACVVTQSAENEVDVHSACKSERGRYGGGAGAMAATMAGERVMR</sequence>
<evidence type="ECO:0000256" key="8">
    <source>
        <dbReference type="SAM" id="Phobius"/>
    </source>
</evidence>
<feature type="region of interest" description="Disordered" evidence="7">
    <location>
        <begin position="330"/>
        <end position="357"/>
    </location>
</feature>
<dbReference type="HOGENOM" id="CLU_364484_0_0_1"/>
<dbReference type="AlphaFoldDB" id="B0DQQ5"/>
<dbReference type="EMBL" id="DS547126">
    <property type="protein sequence ID" value="EDR03156.1"/>
    <property type="molecule type" value="Genomic_DNA"/>
</dbReference>
<dbReference type="GO" id="GO:0005524">
    <property type="term" value="F:ATP binding"/>
    <property type="evidence" value="ECO:0007669"/>
    <property type="project" value="UniProtKB-KW"/>
</dbReference>